<keyword evidence="2" id="KW-1185">Reference proteome</keyword>
<dbReference type="Proteomes" id="UP000015104">
    <property type="component" value="Unassembled WGS sequence"/>
</dbReference>
<dbReference type="HOGENOM" id="CLU_3421558_0_0_1"/>
<protein>
    <submittedName>
        <fullName evidence="1">Uncharacterized protein</fullName>
    </submittedName>
</protein>
<accession>T1KQY4</accession>
<evidence type="ECO:0000313" key="2">
    <source>
        <dbReference type="Proteomes" id="UP000015104"/>
    </source>
</evidence>
<sequence length="24" mass="2935">MVMMMKTLVRNDYPKRLSFLPLIH</sequence>
<dbReference type="EnsemblMetazoa" id="tetur18g01590.1">
    <property type="protein sequence ID" value="tetur18g01590.1"/>
    <property type="gene ID" value="tetur18g01590"/>
</dbReference>
<dbReference type="EMBL" id="CAEY01000382">
    <property type="status" value="NOT_ANNOTATED_CDS"/>
    <property type="molecule type" value="Genomic_DNA"/>
</dbReference>
<name>T1KQY4_TETUR</name>
<organism evidence="1 2">
    <name type="scientific">Tetranychus urticae</name>
    <name type="common">Two-spotted spider mite</name>
    <dbReference type="NCBI Taxonomy" id="32264"/>
    <lineage>
        <taxon>Eukaryota</taxon>
        <taxon>Metazoa</taxon>
        <taxon>Ecdysozoa</taxon>
        <taxon>Arthropoda</taxon>
        <taxon>Chelicerata</taxon>
        <taxon>Arachnida</taxon>
        <taxon>Acari</taxon>
        <taxon>Acariformes</taxon>
        <taxon>Trombidiformes</taxon>
        <taxon>Prostigmata</taxon>
        <taxon>Eleutherengona</taxon>
        <taxon>Raphignathae</taxon>
        <taxon>Tetranychoidea</taxon>
        <taxon>Tetranychidae</taxon>
        <taxon>Tetranychus</taxon>
    </lineage>
</organism>
<reference evidence="2" key="1">
    <citation type="submission" date="2011-08" db="EMBL/GenBank/DDBJ databases">
        <authorList>
            <person name="Rombauts S."/>
        </authorList>
    </citation>
    <scope>NUCLEOTIDE SEQUENCE</scope>
    <source>
        <strain evidence="2">London</strain>
    </source>
</reference>
<dbReference type="AlphaFoldDB" id="T1KQY4"/>
<reference evidence="1" key="2">
    <citation type="submission" date="2015-06" db="UniProtKB">
        <authorList>
            <consortium name="EnsemblMetazoa"/>
        </authorList>
    </citation>
    <scope>IDENTIFICATION</scope>
</reference>
<proteinExistence type="predicted"/>
<evidence type="ECO:0000313" key="1">
    <source>
        <dbReference type="EnsemblMetazoa" id="tetur18g01590.1"/>
    </source>
</evidence>